<keyword evidence="5" id="KW-1185">Reference proteome</keyword>
<dbReference type="InterPro" id="IPR029063">
    <property type="entry name" value="SAM-dependent_MTases_sf"/>
</dbReference>
<dbReference type="RefSeq" id="WP_121938517.1">
    <property type="nucleotide sequence ID" value="NZ_REFR01000011.1"/>
</dbReference>
<proteinExistence type="predicted"/>
<evidence type="ECO:0000256" key="1">
    <source>
        <dbReference type="ARBA" id="ARBA00022603"/>
    </source>
</evidence>
<dbReference type="OrthoDB" id="5289726at2"/>
<dbReference type="InterPro" id="IPR019257">
    <property type="entry name" value="MeTrfase_dom"/>
</dbReference>
<name>A0A3M0CKX7_9PROT</name>
<organism evidence="4 5">
    <name type="scientific">Eilatimonas milleporae</name>
    <dbReference type="NCBI Taxonomy" id="911205"/>
    <lineage>
        <taxon>Bacteria</taxon>
        <taxon>Pseudomonadati</taxon>
        <taxon>Pseudomonadota</taxon>
        <taxon>Alphaproteobacteria</taxon>
        <taxon>Kordiimonadales</taxon>
        <taxon>Kordiimonadaceae</taxon>
        <taxon>Eilatimonas</taxon>
    </lineage>
</organism>
<dbReference type="InterPro" id="IPR051128">
    <property type="entry name" value="EgtD_Methyltrsf_superfamily"/>
</dbReference>
<evidence type="ECO:0000313" key="4">
    <source>
        <dbReference type="EMBL" id="RMB07719.1"/>
    </source>
</evidence>
<evidence type="ECO:0000256" key="2">
    <source>
        <dbReference type="ARBA" id="ARBA00022679"/>
    </source>
</evidence>
<dbReference type="GO" id="GO:0008168">
    <property type="term" value="F:methyltransferase activity"/>
    <property type="evidence" value="ECO:0007669"/>
    <property type="project" value="UniProtKB-KW"/>
</dbReference>
<dbReference type="Gene3D" id="3.40.50.150">
    <property type="entry name" value="Vaccinia Virus protein VP39"/>
    <property type="match status" value="1"/>
</dbReference>
<sequence>MTLTDDFRQAVLDGLGQSRKAIPCRFLYDETGSGYFDDITRLDEYYPTRTERSILKTALPDMAVRIGPGASVLELGSGTSEKTGALLAALEDPRCYVPLDIDEATLEDAAGRLRQAFPHLPVVPLHADFNDVWTLPPQCLPPVLCFFPGSTIGNFDKPEAETFLRHIRSNLGPNARLLIGVDLVKDTHILEAAYDDAKGVTAAFNLNLLVRINRELCGDFKPEAFRHRAVYNEDRACIEMYLVSQTNQTVRIGGTLIQFAAGEMVHTEDSHKYTPEGFATLAGRAGWRRTGMWMDDGKLFSVQLFEAE</sequence>
<keyword evidence="2 4" id="KW-0808">Transferase</keyword>
<keyword evidence="1 4" id="KW-0489">Methyltransferase</keyword>
<dbReference type="InterPro" id="IPR035094">
    <property type="entry name" value="EgtD"/>
</dbReference>
<reference evidence="4 5" key="1">
    <citation type="submission" date="2018-10" db="EMBL/GenBank/DDBJ databases">
        <title>Genomic Encyclopedia of Archaeal and Bacterial Type Strains, Phase II (KMG-II): from individual species to whole genera.</title>
        <authorList>
            <person name="Goeker M."/>
        </authorList>
    </citation>
    <scope>NUCLEOTIDE SEQUENCE [LARGE SCALE GENOMIC DNA]</scope>
    <source>
        <strain evidence="4 5">DSM 25217</strain>
    </source>
</reference>
<dbReference type="EMBL" id="REFR01000011">
    <property type="protein sequence ID" value="RMB07719.1"/>
    <property type="molecule type" value="Genomic_DNA"/>
</dbReference>
<evidence type="ECO:0000259" key="3">
    <source>
        <dbReference type="Pfam" id="PF10017"/>
    </source>
</evidence>
<comment type="caution">
    <text evidence="4">The sequence shown here is derived from an EMBL/GenBank/DDBJ whole genome shotgun (WGS) entry which is preliminary data.</text>
</comment>
<dbReference type="PANTHER" id="PTHR43397">
    <property type="entry name" value="ERGOTHIONEINE BIOSYNTHESIS PROTEIN 1"/>
    <property type="match status" value="1"/>
</dbReference>
<dbReference type="PIRSF" id="PIRSF018005">
    <property type="entry name" value="UCP018005"/>
    <property type="match status" value="1"/>
</dbReference>
<gene>
    <name evidence="4" type="ORF">BXY39_1807</name>
</gene>
<feature type="domain" description="Histidine-specific methyltransferase SAM-dependent" evidence="3">
    <location>
        <begin position="7"/>
        <end position="306"/>
    </location>
</feature>
<dbReference type="GO" id="GO:0032259">
    <property type="term" value="P:methylation"/>
    <property type="evidence" value="ECO:0007669"/>
    <property type="project" value="UniProtKB-KW"/>
</dbReference>
<dbReference type="Proteomes" id="UP000271227">
    <property type="component" value="Unassembled WGS sequence"/>
</dbReference>
<dbReference type="CDD" id="cd02440">
    <property type="entry name" value="AdoMet_MTases"/>
    <property type="match status" value="1"/>
</dbReference>
<evidence type="ECO:0000313" key="5">
    <source>
        <dbReference type="Proteomes" id="UP000271227"/>
    </source>
</evidence>
<dbReference type="InParanoid" id="A0A3M0CKX7"/>
<protein>
    <submittedName>
        <fullName evidence="4">Dimethylhistidine N-methyltransferase</fullName>
    </submittedName>
</protein>
<dbReference type="InterPro" id="IPR017804">
    <property type="entry name" value="MeTrfase_EgtD-like"/>
</dbReference>
<dbReference type="SUPFAM" id="SSF53335">
    <property type="entry name" value="S-adenosyl-L-methionine-dependent methyltransferases"/>
    <property type="match status" value="1"/>
</dbReference>
<dbReference type="PANTHER" id="PTHR43397:SF1">
    <property type="entry name" value="ERGOTHIONEINE BIOSYNTHESIS PROTEIN 1"/>
    <property type="match status" value="1"/>
</dbReference>
<accession>A0A3M0CKX7</accession>
<dbReference type="AlphaFoldDB" id="A0A3M0CKX7"/>
<dbReference type="NCBIfam" id="TIGR03438">
    <property type="entry name" value="egtD_ergothio"/>
    <property type="match status" value="1"/>
</dbReference>
<dbReference type="Pfam" id="PF10017">
    <property type="entry name" value="Methyltransf_33"/>
    <property type="match status" value="1"/>
</dbReference>